<feature type="domain" description="BSD" evidence="2">
    <location>
        <begin position="193"/>
        <end position="245"/>
    </location>
</feature>
<dbReference type="AlphaFoldDB" id="A0A251S5R8"/>
<dbReference type="Gramene" id="mRNA:HanXRQr2_Chr15g0674171">
    <property type="protein sequence ID" value="CDS:HanXRQr2_Chr15g0674171.1"/>
    <property type="gene ID" value="HanXRQr2_Chr15g0674171"/>
</dbReference>
<feature type="region of interest" description="Disordered" evidence="1">
    <location>
        <begin position="265"/>
        <end position="308"/>
    </location>
</feature>
<reference evidence="3 5" key="1">
    <citation type="journal article" date="2017" name="Nature">
        <title>The sunflower genome provides insights into oil metabolism, flowering and Asterid evolution.</title>
        <authorList>
            <person name="Badouin H."/>
            <person name="Gouzy J."/>
            <person name="Grassa C.J."/>
            <person name="Murat F."/>
            <person name="Staton S.E."/>
            <person name="Cottret L."/>
            <person name="Lelandais-Briere C."/>
            <person name="Owens G.L."/>
            <person name="Carrere S."/>
            <person name="Mayjonade B."/>
            <person name="Legrand L."/>
            <person name="Gill N."/>
            <person name="Kane N.C."/>
            <person name="Bowers J.E."/>
            <person name="Hubner S."/>
            <person name="Bellec A."/>
            <person name="Berard A."/>
            <person name="Berges H."/>
            <person name="Blanchet N."/>
            <person name="Boniface M.C."/>
            <person name="Brunel D."/>
            <person name="Catrice O."/>
            <person name="Chaidir N."/>
            <person name="Claudel C."/>
            <person name="Donnadieu C."/>
            <person name="Faraut T."/>
            <person name="Fievet G."/>
            <person name="Helmstetter N."/>
            <person name="King M."/>
            <person name="Knapp S.J."/>
            <person name="Lai Z."/>
            <person name="Le Paslier M.C."/>
            <person name="Lippi Y."/>
            <person name="Lorenzon L."/>
            <person name="Mandel J.R."/>
            <person name="Marage G."/>
            <person name="Marchand G."/>
            <person name="Marquand E."/>
            <person name="Bret-Mestries E."/>
            <person name="Morien E."/>
            <person name="Nambeesan S."/>
            <person name="Nguyen T."/>
            <person name="Pegot-Espagnet P."/>
            <person name="Pouilly N."/>
            <person name="Raftis F."/>
            <person name="Sallet E."/>
            <person name="Schiex T."/>
            <person name="Thomas J."/>
            <person name="Vandecasteele C."/>
            <person name="Vares D."/>
            <person name="Vear F."/>
            <person name="Vautrin S."/>
            <person name="Crespi M."/>
            <person name="Mangin B."/>
            <person name="Burke J.M."/>
            <person name="Salse J."/>
            <person name="Munos S."/>
            <person name="Vincourt P."/>
            <person name="Rieseberg L.H."/>
            <person name="Langlade N.B."/>
        </authorList>
    </citation>
    <scope>NUCLEOTIDE SEQUENCE [LARGE SCALE GENOMIC DNA]</scope>
    <source>
        <strain evidence="5">cv. SF193</strain>
        <tissue evidence="3">Leaves</tissue>
    </source>
</reference>
<feature type="compositionally biased region" description="Polar residues" evidence="1">
    <location>
        <begin position="17"/>
        <end position="32"/>
    </location>
</feature>
<protein>
    <submittedName>
        <fullName evidence="3 4">BSD domain-containing protein</fullName>
    </submittedName>
</protein>
<gene>
    <name evidence="4" type="ORF">HannXRQ_Chr15g0466621</name>
    <name evidence="3" type="ORF">HanXRQr2_Chr15g0674171</name>
</gene>
<evidence type="ECO:0000313" key="3">
    <source>
        <dbReference type="EMBL" id="KAF5762905.1"/>
    </source>
</evidence>
<feature type="compositionally biased region" description="Basic and acidic residues" evidence="1">
    <location>
        <begin position="278"/>
        <end position="289"/>
    </location>
</feature>
<dbReference type="InterPro" id="IPR005607">
    <property type="entry name" value="BSD_dom"/>
</dbReference>
<dbReference type="OMA" id="SEANGVM"/>
<reference evidence="3" key="3">
    <citation type="submission" date="2020-06" db="EMBL/GenBank/DDBJ databases">
        <title>Helianthus annuus Genome sequencing and assembly Release 2.</title>
        <authorList>
            <person name="Gouzy J."/>
            <person name="Langlade N."/>
            <person name="Munos S."/>
        </authorList>
    </citation>
    <scope>NUCLEOTIDE SEQUENCE</scope>
    <source>
        <tissue evidence="3">Leaves</tissue>
    </source>
</reference>
<feature type="region of interest" description="Disordered" evidence="1">
    <location>
        <begin position="440"/>
        <end position="459"/>
    </location>
</feature>
<keyword evidence="5" id="KW-1185">Reference proteome</keyword>
<evidence type="ECO:0000313" key="5">
    <source>
        <dbReference type="Proteomes" id="UP000215914"/>
    </source>
</evidence>
<evidence type="ECO:0000256" key="1">
    <source>
        <dbReference type="SAM" id="MobiDB-lite"/>
    </source>
</evidence>
<sequence>MNFFKSILSDDLEPENTDNNRNFNSDSPLNHQQTEKSESKHTDMDSASSGEVSGSTGGSLWSFGDLVKTITTRSESVLETYRRDLKEFGSGLRKESDLFREVANRAVKDLPNSIEVGASAIDGVLKSTVEIISQGTDVVLEPSDADDSVNSVNSESVRSSRVYNRFESQLNAIQPDVRTYCDDPEDLDEYNKWKLGFVLSDMEGEIEKLIGGGGSVEEIYKKVVPNPVDDVSFWCRYFYRVNKLKQQEEMRAHFVRRALSVDHEEELSWDVDDEEDETRLPETERKHNSSDNSKTVTSNVVDDDHVNKNSDVAVVNMNDVPKVDQNREYSKNGGEDRLDDKNGVEAVKLSGGGAFDHQKVESVVKTDESLSDNQKAESVAKTDETLVCKEKSGKDLQADEDLEWDEIGDIGEDDEKHVVQGETAKKGEFLKRVNIAEDDEDLSWDIEDDDEPVKTTNAM</sequence>
<dbReference type="EMBL" id="CM007904">
    <property type="protein sequence ID" value="OTF93931.1"/>
    <property type="molecule type" value="Genomic_DNA"/>
</dbReference>
<dbReference type="Gene3D" id="1.10.3970.10">
    <property type="entry name" value="BSD domain"/>
    <property type="match status" value="1"/>
</dbReference>
<dbReference type="InParanoid" id="A0A251S5R8"/>
<feature type="compositionally biased region" description="Polar residues" evidence="1">
    <location>
        <begin position="290"/>
        <end position="300"/>
    </location>
</feature>
<evidence type="ECO:0000313" key="4">
    <source>
        <dbReference type="EMBL" id="OTF93931.1"/>
    </source>
</evidence>
<evidence type="ECO:0000259" key="2">
    <source>
        <dbReference type="PROSITE" id="PS50858"/>
    </source>
</evidence>
<dbReference type="EMBL" id="MNCJ02000330">
    <property type="protein sequence ID" value="KAF5762905.1"/>
    <property type="molecule type" value="Genomic_DNA"/>
</dbReference>
<dbReference type="FunCoup" id="A0A251S5R8">
    <property type="interactions" value="3813"/>
</dbReference>
<dbReference type="Pfam" id="PF03909">
    <property type="entry name" value="BSD"/>
    <property type="match status" value="1"/>
</dbReference>
<dbReference type="InterPro" id="IPR035925">
    <property type="entry name" value="BSD_dom_sf"/>
</dbReference>
<dbReference type="PANTHER" id="PTHR16019">
    <property type="entry name" value="SYNAPSE-ASSOCIATED PROTEIN"/>
    <property type="match status" value="1"/>
</dbReference>
<dbReference type="OrthoDB" id="73788at2759"/>
<dbReference type="STRING" id="4232.A0A251S5R8"/>
<dbReference type="Proteomes" id="UP000215914">
    <property type="component" value="Chromosome 15"/>
</dbReference>
<name>A0A251S5R8_HELAN</name>
<feature type="compositionally biased region" description="Acidic residues" evidence="1">
    <location>
        <begin position="440"/>
        <end position="451"/>
    </location>
</feature>
<feature type="compositionally biased region" description="Acidic residues" evidence="1">
    <location>
        <begin position="265"/>
        <end position="277"/>
    </location>
</feature>
<reference evidence="4" key="2">
    <citation type="submission" date="2017-02" db="EMBL/GenBank/DDBJ databases">
        <title>Sunflower complete genome.</title>
        <authorList>
            <person name="Langlade N."/>
            <person name="Munos S."/>
        </authorList>
    </citation>
    <scope>NUCLEOTIDE SEQUENCE [LARGE SCALE GENOMIC DNA]</scope>
    <source>
        <tissue evidence="4">Leaves</tissue>
    </source>
</reference>
<organism evidence="4 5">
    <name type="scientific">Helianthus annuus</name>
    <name type="common">Common sunflower</name>
    <dbReference type="NCBI Taxonomy" id="4232"/>
    <lineage>
        <taxon>Eukaryota</taxon>
        <taxon>Viridiplantae</taxon>
        <taxon>Streptophyta</taxon>
        <taxon>Embryophyta</taxon>
        <taxon>Tracheophyta</taxon>
        <taxon>Spermatophyta</taxon>
        <taxon>Magnoliopsida</taxon>
        <taxon>eudicotyledons</taxon>
        <taxon>Gunneridae</taxon>
        <taxon>Pentapetalae</taxon>
        <taxon>asterids</taxon>
        <taxon>campanulids</taxon>
        <taxon>Asterales</taxon>
        <taxon>Asteraceae</taxon>
        <taxon>Asteroideae</taxon>
        <taxon>Heliantheae alliance</taxon>
        <taxon>Heliantheae</taxon>
        <taxon>Helianthus</taxon>
    </lineage>
</organism>
<proteinExistence type="predicted"/>
<accession>A0A251S5R8</accession>
<feature type="region of interest" description="Disordered" evidence="1">
    <location>
        <begin position="1"/>
        <end position="56"/>
    </location>
</feature>
<dbReference type="InterPro" id="IPR051494">
    <property type="entry name" value="BSD_domain-containing"/>
</dbReference>
<dbReference type="SMART" id="SM00751">
    <property type="entry name" value="BSD"/>
    <property type="match status" value="1"/>
</dbReference>
<dbReference type="SUPFAM" id="SSF140383">
    <property type="entry name" value="BSD domain-like"/>
    <property type="match status" value="1"/>
</dbReference>
<dbReference type="GO" id="GO:0005737">
    <property type="term" value="C:cytoplasm"/>
    <property type="evidence" value="ECO:0000318"/>
    <property type="project" value="GO_Central"/>
</dbReference>
<dbReference type="PANTHER" id="PTHR16019:SF5">
    <property type="entry name" value="BSD DOMAIN-CONTAINING PROTEIN 1"/>
    <property type="match status" value="1"/>
</dbReference>
<dbReference type="PROSITE" id="PS50858">
    <property type="entry name" value="BSD"/>
    <property type="match status" value="1"/>
</dbReference>
<feature type="compositionally biased region" description="Basic and acidic residues" evidence="1">
    <location>
        <begin position="33"/>
        <end position="44"/>
    </location>
</feature>